<evidence type="ECO:0000313" key="11">
    <source>
        <dbReference type="Proteomes" id="UP000266301"/>
    </source>
</evidence>
<evidence type="ECO:0000256" key="2">
    <source>
        <dbReference type="ARBA" id="ARBA00004953"/>
    </source>
</evidence>
<dbReference type="EMBL" id="CP032416">
    <property type="protein sequence ID" value="AYD41042.1"/>
    <property type="molecule type" value="Genomic_DNA"/>
</dbReference>
<comment type="similarity">
    <text evidence="3 9">Belongs to the CobD/CbiB family.</text>
</comment>
<dbReference type="Pfam" id="PF03186">
    <property type="entry name" value="CobD_Cbib"/>
    <property type="match status" value="1"/>
</dbReference>
<name>A0A386H5Q3_9CLOT</name>
<dbReference type="RefSeq" id="WP_119973554.1">
    <property type="nucleotide sequence ID" value="NZ_CP032416.1"/>
</dbReference>
<evidence type="ECO:0000313" key="10">
    <source>
        <dbReference type="EMBL" id="AYD41042.1"/>
    </source>
</evidence>
<dbReference type="GO" id="GO:0015420">
    <property type="term" value="F:ABC-type vitamin B12 transporter activity"/>
    <property type="evidence" value="ECO:0007669"/>
    <property type="project" value="UniProtKB-UniRule"/>
</dbReference>
<keyword evidence="5 9" id="KW-0169">Cobalamin biosynthesis</keyword>
<comment type="pathway">
    <text evidence="2 9">Cofactor biosynthesis; adenosylcobalamin biosynthesis.</text>
</comment>
<dbReference type="NCBIfam" id="TIGR00380">
    <property type="entry name" value="cobal_cbiB"/>
    <property type="match status" value="1"/>
</dbReference>
<evidence type="ECO:0000256" key="5">
    <source>
        <dbReference type="ARBA" id="ARBA00022573"/>
    </source>
</evidence>
<evidence type="ECO:0000256" key="4">
    <source>
        <dbReference type="ARBA" id="ARBA00022475"/>
    </source>
</evidence>
<dbReference type="PANTHER" id="PTHR34308">
    <property type="entry name" value="COBALAMIN BIOSYNTHESIS PROTEIN CBIB"/>
    <property type="match status" value="1"/>
</dbReference>
<organism evidence="10 11">
    <name type="scientific">Clostridium fermenticellae</name>
    <dbReference type="NCBI Taxonomy" id="2068654"/>
    <lineage>
        <taxon>Bacteria</taxon>
        <taxon>Bacillati</taxon>
        <taxon>Bacillota</taxon>
        <taxon>Clostridia</taxon>
        <taxon>Eubacteriales</taxon>
        <taxon>Clostridiaceae</taxon>
        <taxon>Clostridium</taxon>
    </lineage>
</organism>
<evidence type="ECO:0000256" key="3">
    <source>
        <dbReference type="ARBA" id="ARBA00006263"/>
    </source>
</evidence>
<dbReference type="GO" id="GO:0048472">
    <property type="term" value="F:threonine-phosphate decarboxylase activity"/>
    <property type="evidence" value="ECO:0007669"/>
    <property type="project" value="InterPro"/>
</dbReference>
<keyword evidence="6 9" id="KW-0812">Transmembrane</keyword>
<comment type="caution">
    <text evidence="9">Lacks conserved residue(s) required for the propagation of feature annotation.</text>
</comment>
<comment type="subcellular location">
    <subcellularLocation>
        <location evidence="1 9">Cell membrane</location>
        <topology evidence="1 9">Multi-pass membrane protein</topology>
    </subcellularLocation>
</comment>
<keyword evidence="7 9" id="KW-1133">Transmembrane helix</keyword>
<reference evidence="10 11" key="1">
    <citation type="journal article" date="2019" name="Int. J. Syst. Evol. Microbiol.">
        <title>Clostridium fermenticellae sp. nov., isolated from the mud in a fermentation cellar for the production of the Chinese liquor, baijiu.</title>
        <authorList>
            <person name="Xu P.X."/>
            <person name="Chai L.J."/>
            <person name="Qiu T."/>
            <person name="Zhang X.J."/>
            <person name="Lu Z.M."/>
            <person name="Xiao C."/>
            <person name="Wang S.T."/>
            <person name="Shen C.H."/>
            <person name="Shi J.S."/>
            <person name="Xu Z.H."/>
        </authorList>
    </citation>
    <scope>NUCLEOTIDE SEQUENCE [LARGE SCALE GENOMIC DNA]</scope>
    <source>
        <strain evidence="10 11">JN500901</strain>
    </source>
</reference>
<sequence length="324" mass="36468">MYLSFLLNNFLDILAAVIIDWMIGDPLWFPHPVIYIGRLISILEKVGRKKCKSNLALKLFGGIIVVIVAFCSFIIPFVILKVSMRIPVLYHIINISLMWTTIAAKCLKDEARKVYFALKNGDIDDARKKLSYIVGRDTQNLSYQEVIRADIETVAENTSDGVIAPLLYGILFGTPCAMMYKGINTMDSMLGYMNEKYKYIGFFPAKVDDIANFFPSRITGILICIASIFVKGNPVYSLKIMVRDRRNHKSPNCAYPEAAAAGAMGIQIGGTNIYFGEIVKKPTIGNKVKELNPEHISSCIKLMYLSEVLVIILYTSIFFVLKEW</sequence>
<dbReference type="UniPathway" id="UPA00148"/>
<dbReference type="GO" id="GO:0005886">
    <property type="term" value="C:plasma membrane"/>
    <property type="evidence" value="ECO:0007669"/>
    <property type="project" value="UniProtKB-SubCell"/>
</dbReference>
<evidence type="ECO:0000256" key="8">
    <source>
        <dbReference type="ARBA" id="ARBA00023136"/>
    </source>
</evidence>
<dbReference type="AlphaFoldDB" id="A0A386H5Q3"/>
<dbReference type="KEGG" id="cfer:D4Z93_11105"/>
<evidence type="ECO:0000256" key="1">
    <source>
        <dbReference type="ARBA" id="ARBA00004651"/>
    </source>
</evidence>
<proteinExistence type="inferred from homology"/>
<dbReference type="HAMAP" id="MF_00024">
    <property type="entry name" value="CobD_CbiB"/>
    <property type="match status" value="1"/>
</dbReference>
<comment type="function">
    <text evidence="9">Converts cobyric acid to cobinamide by the addition of aminopropanol on the F carboxylic group.</text>
</comment>
<feature type="transmembrane region" description="Helical" evidence="9">
    <location>
        <begin position="302"/>
        <end position="321"/>
    </location>
</feature>
<dbReference type="InterPro" id="IPR004485">
    <property type="entry name" value="Cobalamin_biosynth_CobD/CbiB"/>
</dbReference>
<feature type="transmembrane region" description="Helical" evidence="9">
    <location>
        <begin position="88"/>
        <end position="107"/>
    </location>
</feature>
<evidence type="ECO:0000256" key="7">
    <source>
        <dbReference type="ARBA" id="ARBA00022989"/>
    </source>
</evidence>
<feature type="transmembrane region" description="Helical" evidence="9">
    <location>
        <begin position="59"/>
        <end position="82"/>
    </location>
</feature>
<dbReference type="GO" id="GO:0009236">
    <property type="term" value="P:cobalamin biosynthetic process"/>
    <property type="evidence" value="ECO:0007669"/>
    <property type="project" value="UniProtKB-UniRule"/>
</dbReference>
<dbReference type="Proteomes" id="UP000266301">
    <property type="component" value="Chromosome"/>
</dbReference>
<dbReference type="PANTHER" id="PTHR34308:SF1">
    <property type="entry name" value="COBALAMIN BIOSYNTHESIS PROTEIN CBIB"/>
    <property type="match status" value="1"/>
</dbReference>
<gene>
    <name evidence="9" type="primary">cobD</name>
    <name evidence="10" type="ORF">D4Z93_11105</name>
</gene>
<evidence type="ECO:0000256" key="9">
    <source>
        <dbReference type="HAMAP-Rule" id="MF_00024"/>
    </source>
</evidence>
<protein>
    <recommendedName>
        <fullName evidence="9">Cobalamin biosynthesis protein CobD</fullName>
    </recommendedName>
</protein>
<keyword evidence="11" id="KW-1185">Reference proteome</keyword>
<dbReference type="OrthoDB" id="9811967at2"/>
<evidence type="ECO:0000256" key="6">
    <source>
        <dbReference type="ARBA" id="ARBA00022692"/>
    </source>
</evidence>
<keyword evidence="8 9" id="KW-0472">Membrane</keyword>
<accession>A0A386H5Q3</accession>
<keyword evidence="4 9" id="KW-1003">Cell membrane</keyword>